<dbReference type="RefSeq" id="WP_106040182.1">
    <property type="nucleotide sequence ID" value="NZ_CP027231.1"/>
</dbReference>
<accession>A0ABM6T595</accession>
<sequence length="266" mass="30467">MNIRRSTILIVLVLLSASCGNRQNGRMSEKEDITAKQMLQGIWVDDETEMPLMRIEGDTIYYADSQNIPVSFKIVQDTIYIYSKEPVAYKIDKQSEYNFWFHSLMADVIKLHKSENTEDLLAFSNGDVEIISSTPEVVKKDSIIIYEGTRYRGYVYINPSKMKVFKTFYSENGLGVDNVYYDNVIHICVYQGRKMLYGRDITKNMFSELFSPEMLSQSILADMNFVGVDSAGYHYQATIGIPESSAYNLIDMIIGFDGKITIRKAE</sequence>
<name>A0ABM6T595_9BACE</name>
<dbReference type="InterPro" id="IPR031762">
    <property type="entry name" value="DUF4738"/>
</dbReference>
<dbReference type="Proteomes" id="UP000238304">
    <property type="component" value="Chromosome"/>
</dbReference>
<dbReference type="PROSITE" id="PS51257">
    <property type="entry name" value="PROKAR_LIPOPROTEIN"/>
    <property type="match status" value="1"/>
</dbReference>
<dbReference type="Pfam" id="PF15889">
    <property type="entry name" value="DUF4738"/>
    <property type="match status" value="1"/>
</dbReference>
<reference evidence="1 2" key="1">
    <citation type="submission" date="2018-02" db="EMBL/GenBank/DDBJ databases">
        <authorList>
            <person name="Holder M.E."/>
            <person name="Ajami N.J."/>
            <person name="Petrosino J.F."/>
        </authorList>
    </citation>
    <scope>NUCLEOTIDE SEQUENCE [LARGE SCALE GENOMIC DNA]</scope>
    <source>
        <strain evidence="1 2">ATCC 33285</strain>
    </source>
</reference>
<dbReference type="Gene3D" id="2.40.128.510">
    <property type="entry name" value="Protein of unknown function DUF4738"/>
    <property type="match status" value="1"/>
</dbReference>
<proteinExistence type="predicted"/>
<protein>
    <submittedName>
        <fullName evidence="1">DUF4738 domain-containing protein</fullName>
    </submittedName>
</protein>
<keyword evidence="2" id="KW-1185">Reference proteome</keyword>
<gene>
    <name evidence="1" type="ORF">C4H11_01450</name>
</gene>
<dbReference type="EMBL" id="CP027231">
    <property type="protein sequence ID" value="AVM51798.1"/>
    <property type="molecule type" value="Genomic_DNA"/>
</dbReference>
<evidence type="ECO:0000313" key="1">
    <source>
        <dbReference type="EMBL" id="AVM51798.1"/>
    </source>
</evidence>
<evidence type="ECO:0000313" key="2">
    <source>
        <dbReference type="Proteomes" id="UP000238304"/>
    </source>
</evidence>
<organism evidence="1 2">
    <name type="scientific">Bacteroides zoogleoformans</name>
    <dbReference type="NCBI Taxonomy" id="28119"/>
    <lineage>
        <taxon>Bacteria</taxon>
        <taxon>Pseudomonadati</taxon>
        <taxon>Bacteroidota</taxon>
        <taxon>Bacteroidia</taxon>
        <taxon>Bacteroidales</taxon>
        <taxon>Bacteroidaceae</taxon>
        <taxon>Bacteroides</taxon>
    </lineage>
</organism>